<dbReference type="PANTHER" id="PTHR43390">
    <property type="entry name" value="SIGNAL PEPTIDASE I"/>
    <property type="match status" value="1"/>
</dbReference>
<dbReference type="RefSeq" id="WP_249298543.1">
    <property type="nucleotide sequence ID" value="NZ_JACRSX010000024.1"/>
</dbReference>
<proteinExistence type="inferred from homology"/>
<dbReference type="Gene3D" id="2.10.109.10">
    <property type="entry name" value="Umud Fragment, subunit A"/>
    <property type="match status" value="1"/>
</dbReference>
<dbReference type="Proteomes" id="UP000606193">
    <property type="component" value="Unassembled WGS sequence"/>
</dbReference>
<keyword evidence="6" id="KW-0812">Transmembrane</keyword>
<dbReference type="InterPro" id="IPR036286">
    <property type="entry name" value="LexA/Signal_pep-like_sf"/>
</dbReference>
<gene>
    <name evidence="8" type="primary">lepB</name>
    <name evidence="8" type="ORF">H8704_12975</name>
</gene>
<evidence type="ECO:0000256" key="5">
    <source>
        <dbReference type="ARBA" id="ARBA00022801"/>
    </source>
</evidence>
<evidence type="ECO:0000313" key="9">
    <source>
        <dbReference type="Proteomes" id="UP000606193"/>
    </source>
</evidence>
<keyword evidence="6" id="KW-0645">Protease</keyword>
<organism evidence="8 9">
    <name type="scientific">Jutongia huaianensis</name>
    <dbReference type="NCBI Taxonomy" id="2763668"/>
    <lineage>
        <taxon>Bacteria</taxon>
        <taxon>Bacillati</taxon>
        <taxon>Bacillota</taxon>
        <taxon>Clostridia</taxon>
        <taxon>Lachnospirales</taxon>
        <taxon>Lachnospiraceae</taxon>
        <taxon>Jutongia</taxon>
    </lineage>
</organism>
<keyword evidence="6" id="KW-1133">Transmembrane helix</keyword>
<keyword evidence="6" id="KW-0472">Membrane</keyword>
<dbReference type="SUPFAM" id="SSF51306">
    <property type="entry name" value="LexA/Signal peptidase"/>
    <property type="match status" value="1"/>
</dbReference>
<dbReference type="EC" id="3.4.21.89" evidence="4 6"/>
<feature type="domain" description="Peptidase S26" evidence="7">
    <location>
        <begin position="31"/>
        <end position="174"/>
    </location>
</feature>
<evidence type="ECO:0000313" key="8">
    <source>
        <dbReference type="EMBL" id="MBC8563522.1"/>
    </source>
</evidence>
<sequence>MNEPDNISGEELSSAETDNKNKKEKRFSLADTLQFIFLLAVIALIIFIRQMPLFTVDGRSMDHTYADGDLLVGDQKADIKQGDILIIYSDVLSERIVKRCIGLPGDEIKILDNQVYVNGKKLKEDYIAEPMNTEDMTITLSDDEYFVMGDNRNHSTDSRDIGPIPKEKIQAKVMHNLTKEYHITTVHLKWFKQIVIIAATCYIIFTILGSFLFPLFHRREEDEEDTNRSETPDQTK</sequence>
<reference evidence="8 9" key="1">
    <citation type="submission" date="2020-08" db="EMBL/GenBank/DDBJ databases">
        <title>Genome public.</title>
        <authorList>
            <person name="Liu C."/>
            <person name="Sun Q."/>
        </authorList>
    </citation>
    <scope>NUCLEOTIDE SEQUENCE [LARGE SCALE GENOMIC DNA]</scope>
    <source>
        <strain evidence="8 9">NSJ-37</strain>
    </source>
</reference>
<evidence type="ECO:0000256" key="2">
    <source>
        <dbReference type="ARBA" id="ARBA00004401"/>
    </source>
</evidence>
<evidence type="ECO:0000256" key="4">
    <source>
        <dbReference type="ARBA" id="ARBA00013208"/>
    </source>
</evidence>
<evidence type="ECO:0000256" key="6">
    <source>
        <dbReference type="RuleBase" id="RU362042"/>
    </source>
</evidence>
<evidence type="ECO:0000259" key="7">
    <source>
        <dbReference type="Pfam" id="PF10502"/>
    </source>
</evidence>
<protein>
    <recommendedName>
        <fullName evidence="4 6">Signal peptidase I</fullName>
        <ecNumber evidence="4 6">3.4.21.89</ecNumber>
    </recommendedName>
</protein>
<dbReference type="Pfam" id="PF10502">
    <property type="entry name" value="Peptidase_S26"/>
    <property type="match status" value="1"/>
</dbReference>
<comment type="similarity">
    <text evidence="3 6">Belongs to the peptidase S26 family.</text>
</comment>
<dbReference type="InterPro" id="IPR000223">
    <property type="entry name" value="Pept_S26A_signal_pept_1"/>
</dbReference>
<keyword evidence="9" id="KW-1185">Reference proteome</keyword>
<dbReference type="EMBL" id="JACRSX010000024">
    <property type="protein sequence ID" value="MBC8563522.1"/>
    <property type="molecule type" value="Genomic_DNA"/>
</dbReference>
<dbReference type="PANTHER" id="PTHR43390:SF1">
    <property type="entry name" value="CHLOROPLAST PROCESSING PEPTIDASE"/>
    <property type="match status" value="1"/>
</dbReference>
<dbReference type="PROSITE" id="PS00761">
    <property type="entry name" value="SPASE_I_3"/>
    <property type="match status" value="1"/>
</dbReference>
<dbReference type="PRINTS" id="PR00727">
    <property type="entry name" value="LEADERPTASE"/>
</dbReference>
<comment type="caution">
    <text evidence="6">Lacks conserved residue(s) required for the propagation of feature annotation.</text>
</comment>
<dbReference type="InterPro" id="IPR019758">
    <property type="entry name" value="Pept_S26A_signal_pept_1_CS"/>
</dbReference>
<feature type="transmembrane region" description="Helical" evidence="6">
    <location>
        <begin position="194"/>
        <end position="216"/>
    </location>
</feature>
<keyword evidence="5 6" id="KW-0378">Hydrolase</keyword>
<name>A0ABR7N4H1_9FIRM</name>
<comment type="caution">
    <text evidence="8">The sequence shown here is derived from an EMBL/GenBank/DDBJ whole genome shotgun (WGS) entry which is preliminary data.</text>
</comment>
<dbReference type="GO" id="GO:0009003">
    <property type="term" value="F:signal peptidase activity"/>
    <property type="evidence" value="ECO:0007669"/>
    <property type="project" value="UniProtKB-EC"/>
</dbReference>
<accession>A0ABR7N4H1</accession>
<dbReference type="CDD" id="cd06530">
    <property type="entry name" value="S26_SPase_I"/>
    <property type="match status" value="1"/>
</dbReference>
<dbReference type="NCBIfam" id="TIGR02227">
    <property type="entry name" value="sigpep_I_bact"/>
    <property type="match status" value="1"/>
</dbReference>
<evidence type="ECO:0000256" key="3">
    <source>
        <dbReference type="ARBA" id="ARBA00009370"/>
    </source>
</evidence>
<comment type="catalytic activity">
    <reaction evidence="1 6">
        <text>Cleavage of hydrophobic, N-terminal signal or leader sequences from secreted and periplasmic proteins.</text>
        <dbReference type="EC" id="3.4.21.89"/>
    </reaction>
</comment>
<comment type="subcellular location">
    <subcellularLocation>
        <location evidence="2">Cell membrane</location>
        <topology evidence="2">Single-pass type II membrane protein</topology>
    </subcellularLocation>
    <subcellularLocation>
        <location evidence="6">Membrane</location>
        <topology evidence="6">Single-pass type II membrane protein</topology>
    </subcellularLocation>
</comment>
<evidence type="ECO:0000256" key="1">
    <source>
        <dbReference type="ARBA" id="ARBA00000677"/>
    </source>
</evidence>
<dbReference type="InterPro" id="IPR019533">
    <property type="entry name" value="Peptidase_S26"/>
</dbReference>
<feature type="transmembrane region" description="Helical" evidence="6">
    <location>
        <begin position="32"/>
        <end position="51"/>
    </location>
</feature>